<keyword evidence="3" id="KW-1185">Reference proteome</keyword>
<evidence type="ECO:0000313" key="3">
    <source>
        <dbReference type="Proteomes" id="UP001302329"/>
    </source>
</evidence>
<reference evidence="2 3" key="1">
    <citation type="submission" date="2023-12" db="EMBL/GenBank/DDBJ databases">
        <title>Baltic Sea Cyanobacteria.</title>
        <authorList>
            <person name="Delbaje E."/>
            <person name="Fewer D.P."/>
            <person name="Shishido T.K."/>
        </authorList>
    </citation>
    <scope>NUCLEOTIDE SEQUENCE [LARGE SCALE GENOMIC DNA]</scope>
    <source>
        <strain evidence="2 3">UHCC 0281</strain>
    </source>
</reference>
<dbReference type="CDD" id="cd06433">
    <property type="entry name" value="GT_2_WfgS_like"/>
    <property type="match status" value="1"/>
</dbReference>
<comment type="caution">
    <text evidence="2">The sequence shown here is derived from an EMBL/GenBank/DDBJ whole genome shotgun (WGS) entry which is preliminary data.</text>
</comment>
<dbReference type="Pfam" id="PF00535">
    <property type="entry name" value="Glycos_transf_2"/>
    <property type="match status" value="1"/>
</dbReference>
<dbReference type="InterPro" id="IPR001173">
    <property type="entry name" value="Glyco_trans_2-like"/>
</dbReference>
<name>A0ABU5SVY7_9CYAN</name>
<protein>
    <submittedName>
        <fullName evidence="2">Glycosyltransferase family 2 protein</fullName>
        <ecNumber evidence="2">2.4.-.-</ecNumber>
    </submittedName>
</protein>
<proteinExistence type="predicted"/>
<evidence type="ECO:0000313" key="2">
    <source>
        <dbReference type="EMBL" id="MEA5442686.1"/>
    </source>
</evidence>
<dbReference type="EC" id="2.4.-.-" evidence="2"/>
<feature type="domain" description="Glycosyltransferase 2-like" evidence="1">
    <location>
        <begin position="25"/>
        <end position="126"/>
    </location>
</feature>
<accession>A0ABU5SVY7</accession>
<keyword evidence="2" id="KW-0808">Transferase</keyword>
<dbReference type="RefSeq" id="WP_323356735.1">
    <property type="nucleotide sequence ID" value="NZ_JAYGHY010000024.1"/>
</dbReference>
<dbReference type="Gene3D" id="3.90.550.10">
    <property type="entry name" value="Spore Coat Polysaccharide Biosynthesis Protein SpsA, Chain A"/>
    <property type="match status" value="1"/>
</dbReference>
<evidence type="ECO:0000259" key="1">
    <source>
        <dbReference type="Pfam" id="PF00535"/>
    </source>
</evidence>
<dbReference type="Proteomes" id="UP001302329">
    <property type="component" value="Unassembled WGS sequence"/>
</dbReference>
<gene>
    <name evidence="2" type="ORF">VB739_09000</name>
</gene>
<dbReference type="InterPro" id="IPR050834">
    <property type="entry name" value="Glycosyltransf_2"/>
</dbReference>
<dbReference type="EMBL" id="JAYGHY010000024">
    <property type="protein sequence ID" value="MEA5442686.1"/>
    <property type="molecule type" value="Genomic_DNA"/>
</dbReference>
<keyword evidence="2" id="KW-0328">Glycosyltransferase</keyword>
<dbReference type="SUPFAM" id="SSF53448">
    <property type="entry name" value="Nucleotide-diphospho-sugar transferases"/>
    <property type="match status" value="1"/>
</dbReference>
<dbReference type="PANTHER" id="PTHR43685:SF2">
    <property type="entry name" value="GLYCOSYLTRANSFERASE 2-LIKE DOMAIN-CONTAINING PROTEIN"/>
    <property type="match status" value="1"/>
</dbReference>
<dbReference type="InterPro" id="IPR029044">
    <property type="entry name" value="Nucleotide-diphossugar_trans"/>
</dbReference>
<sequence>MNRILTRKGQDSASGRESSQRPVISFITVSYNSGNSIEETIKSICSCKPLFSCEYIVVDGNSNDGTEQILSEYSQAIDVLVREADRGIYDAMNKGLRLARGEYVCFVNSDDRIIPKGANKIVKMLRGSHRRIDLLASAALAVEGEKETLWLPSALDSFLVFRCPNLCHNGVYARRSLIQKIGEFDSSLQIAADSDWIIRAVRGGARVKVVSTPTVLYSIGGISSDISRHAEEMLLIAEKTYPLLSSEVLRSLLYYLFSWQDRRTLFTEQPSLRLASALQEANALYPELSYRNFWLQRFHRRFAARVFGKLKNSIQRGEQ</sequence>
<dbReference type="GO" id="GO:0016757">
    <property type="term" value="F:glycosyltransferase activity"/>
    <property type="evidence" value="ECO:0007669"/>
    <property type="project" value="UniProtKB-KW"/>
</dbReference>
<organism evidence="2 3">
    <name type="scientific">Cyanobium gracile UHCC 0281</name>
    <dbReference type="NCBI Taxonomy" id="3110309"/>
    <lineage>
        <taxon>Bacteria</taxon>
        <taxon>Bacillati</taxon>
        <taxon>Cyanobacteriota</taxon>
        <taxon>Cyanophyceae</taxon>
        <taxon>Synechococcales</taxon>
        <taxon>Prochlorococcaceae</taxon>
        <taxon>Cyanobium</taxon>
    </lineage>
</organism>
<dbReference type="PANTHER" id="PTHR43685">
    <property type="entry name" value="GLYCOSYLTRANSFERASE"/>
    <property type="match status" value="1"/>
</dbReference>